<evidence type="ECO:0000313" key="2">
    <source>
        <dbReference type="Proteomes" id="UP001165960"/>
    </source>
</evidence>
<accession>A0ACC2S2L7</accession>
<dbReference type="EMBL" id="QTSX02005915">
    <property type="protein sequence ID" value="KAJ9056546.1"/>
    <property type="molecule type" value="Genomic_DNA"/>
</dbReference>
<proteinExistence type="predicted"/>
<gene>
    <name evidence="1" type="ORF">DSO57_1031995</name>
</gene>
<keyword evidence="2" id="KW-1185">Reference proteome</keyword>
<protein>
    <submittedName>
        <fullName evidence="1">Uncharacterized protein</fullName>
    </submittedName>
</protein>
<sequence length="86" mass="9728">MNNLYRHPKPAYFTRSGKTLQNPPKAFANLAPGVYNNTVVDVHRPQQIFPPVTVSPQPKQGSEARKVISLSLRYFLFELTGQSPFQ</sequence>
<evidence type="ECO:0000313" key="1">
    <source>
        <dbReference type="EMBL" id="KAJ9056546.1"/>
    </source>
</evidence>
<name>A0ACC2S2L7_9FUNG</name>
<reference evidence="1" key="1">
    <citation type="submission" date="2022-04" db="EMBL/GenBank/DDBJ databases">
        <title>Genome of the entomopathogenic fungus Entomophthora muscae.</title>
        <authorList>
            <person name="Elya C."/>
            <person name="Lovett B.R."/>
            <person name="Lee E."/>
            <person name="Macias A.M."/>
            <person name="Hajek A.E."/>
            <person name="De Bivort B.L."/>
            <person name="Kasson M.T."/>
            <person name="De Fine Licht H.H."/>
            <person name="Stajich J.E."/>
        </authorList>
    </citation>
    <scope>NUCLEOTIDE SEQUENCE</scope>
    <source>
        <strain evidence="1">Berkeley</strain>
    </source>
</reference>
<dbReference type="Proteomes" id="UP001165960">
    <property type="component" value="Unassembled WGS sequence"/>
</dbReference>
<organism evidence="1 2">
    <name type="scientific">Entomophthora muscae</name>
    <dbReference type="NCBI Taxonomy" id="34485"/>
    <lineage>
        <taxon>Eukaryota</taxon>
        <taxon>Fungi</taxon>
        <taxon>Fungi incertae sedis</taxon>
        <taxon>Zoopagomycota</taxon>
        <taxon>Entomophthoromycotina</taxon>
        <taxon>Entomophthoromycetes</taxon>
        <taxon>Entomophthorales</taxon>
        <taxon>Entomophthoraceae</taxon>
        <taxon>Entomophthora</taxon>
    </lineage>
</organism>
<comment type="caution">
    <text evidence="1">The sequence shown here is derived from an EMBL/GenBank/DDBJ whole genome shotgun (WGS) entry which is preliminary data.</text>
</comment>